<dbReference type="InterPro" id="IPR018713">
    <property type="entry name" value="MPAB/Lcp_cat_dom"/>
</dbReference>
<dbReference type="InterPro" id="IPR037473">
    <property type="entry name" value="Lcp-like"/>
</dbReference>
<reference evidence="2 3" key="1">
    <citation type="submission" date="2020-08" db="EMBL/GenBank/DDBJ databases">
        <title>The Agave Microbiome: Exploring the role of microbial communities in plant adaptations to desert environments.</title>
        <authorList>
            <person name="Partida-Martinez L.P."/>
        </authorList>
    </citation>
    <scope>NUCLEOTIDE SEQUENCE [LARGE SCALE GENOMIC DNA]</scope>
    <source>
        <strain evidence="2 3">AS2.23</strain>
    </source>
</reference>
<proteinExistence type="predicted"/>
<reference evidence="2 3" key="2">
    <citation type="submission" date="2020-08" db="EMBL/GenBank/DDBJ databases">
        <authorList>
            <person name="Partida-Martinez L."/>
            <person name="Huntemann M."/>
            <person name="Clum A."/>
            <person name="Wang J."/>
            <person name="Palaniappan K."/>
            <person name="Ritter S."/>
            <person name="Chen I.-M."/>
            <person name="Stamatis D."/>
            <person name="Reddy T."/>
            <person name="O'Malley R."/>
            <person name="Daum C."/>
            <person name="Shapiro N."/>
            <person name="Ivanova N."/>
            <person name="Kyrpides N."/>
            <person name="Woyke T."/>
        </authorList>
    </citation>
    <scope>NUCLEOTIDE SEQUENCE [LARGE SCALE GENOMIC DNA]</scope>
    <source>
        <strain evidence="2 3">AS2.23</strain>
    </source>
</reference>
<dbReference type="PANTHER" id="PTHR37539">
    <property type="entry name" value="SECRETED PROTEIN-RELATED"/>
    <property type="match status" value="1"/>
</dbReference>
<dbReference type="RefSeq" id="WP_183390670.1">
    <property type="nucleotide sequence ID" value="NZ_JACHVY010000001.1"/>
</dbReference>
<sequence length="364" mass="38044">MNPSTAPSTPVPGLPTDQDLVAAARRGDPLADAVADLLAEDPAGRRRLDAALRHGSATATDAAVRDLVADLERVCAAAADDVLDRDSEPTFTVPMAVHVFDVGAGALISSYRPPGPATVLVGTGQLVGNAHGRVFDTARWLTAASLPGGTRRGAQGFVTTGHVRVGHAVARRGAARSAPPADGTTPISQFDQVRTWLDFTYVAPRSAAVLGSGLTPEEYARFLRFWRHLGALLGVEPELIAGVVDLGTAAALHARVDALTGPPNQDSRTLTGAGLEVLAQGLTDLTRVPRAVAVPLVETVSRAMQGGELADALGIPRHPLLERAVPAVAAVRAARRRRLRRDPVAWRAAIARNTAANREFLAAP</sequence>
<dbReference type="Proteomes" id="UP000533269">
    <property type="component" value="Unassembled WGS sequence"/>
</dbReference>
<protein>
    <recommendedName>
        <fullName evidence="1">ER-bound oxygenase mpaB/mpaB'/Rubber oxygenase catalytic domain-containing protein</fullName>
    </recommendedName>
</protein>
<comment type="caution">
    <text evidence="2">The sequence shown here is derived from an EMBL/GenBank/DDBJ whole genome shotgun (WGS) entry which is preliminary data.</text>
</comment>
<organism evidence="2 3">
    <name type="scientific">Kineococcus radiotolerans</name>
    <dbReference type="NCBI Taxonomy" id="131568"/>
    <lineage>
        <taxon>Bacteria</taxon>
        <taxon>Bacillati</taxon>
        <taxon>Actinomycetota</taxon>
        <taxon>Actinomycetes</taxon>
        <taxon>Kineosporiales</taxon>
        <taxon>Kineosporiaceae</taxon>
        <taxon>Kineococcus</taxon>
    </lineage>
</organism>
<evidence type="ECO:0000313" key="3">
    <source>
        <dbReference type="Proteomes" id="UP000533269"/>
    </source>
</evidence>
<dbReference type="Pfam" id="PF09995">
    <property type="entry name" value="MPAB_Lcp_cat"/>
    <property type="match status" value="1"/>
</dbReference>
<feature type="domain" description="ER-bound oxygenase mpaB/mpaB'/Rubber oxygenase catalytic" evidence="1">
    <location>
        <begin position="120"/>
        <end position="335"/>
    </location>
</feature>
<evidence type="ECO:0000313" key="2">
    <source>
        <dbReference type="EMBL" id="MBB2900396.1"/>
    </source>
</evidence>
<dbReference type="PANTHER" id="PTHR37539:SF1">
    <property type="entry name" value="ER-BOUND OXYGENASE MPAB_MPAB'_RUBBER OXYGENASE CATALYTIC DOMAIN-CONTAINING PROTEIN"/>
    <property type="match status" value="1"/>
</dbReference>
<evidence type="ECO:0000259" key="1">
    <source>
        <dbReference type="Pfam" id="PF09995"/>
    </source>
</evidence>
<dbReference type="AlphaFoldDB" id="A0A7W4TK62"/>
<gene>
    <name evidence="2" type="ORF">FHR75_001184</name>
</gene>
<accession>A0A7W4TK62</accession>
<dbReference type="GO" id="GO:0016491">
    <property type="term" value="F:oxidoreductase activity"/>
    <property type="evidence" value="ECO:0007669"/>
    <property type="project" value="InterPro"/>
</dbReference>
<dbReference type="EMBL" id="JACHVY010000001">
    <property type="protein sequence ID" value="MBB2900396.1"/>
    <property type="molecule type" value="Genomic_DNA"/>
</dbReference>
<name>A0A7W4TK62_KINRA</name>